<keyword evidence="2" id="KW-1185">Reference proteome</keyword>
<dbReference type="Proteomes" id="UP000762676">
    <property type="component" value="Unassembled WGS sequence"/>
</dbReference>
<proteinExistence type="predicted"/>
<protein>
    <submittedName>
        <fullName evidence="1">Uncharacterized protein</fullName>
    </submittedName>
</protein>
<accession>A0AAV4JB51</accession>
<comment type="caution">
    <text evidence="1">The sequence shown here is derived from an EMBL/GenBank/DDBJ whole genome shotgun (WGS) entry which is preliminary data.</text>
</comment>
<sequence>MLGSRAYATSKGLVERMPQRPACDHRMVNAVRLTAGRCYRMGQRRLICSTSTLRQVVPGRWKERETQQPYSFRRMSGCHDEGHLTRTANVDLNGLTVERQTDSEIGRSKRLRLCCLFYSTHRILSLHNGFLK</sequence>
<evidence type="ECO:0000313" key="2">
    <source>
        <dbReference type="Proteomes" id="UP000762676"/>
    </source>
</evidence>
<name>A0AAV4JB51_9GAST</name>
<dbReference type="EMBL" id="BMAT01006681">
    <property type="protein sequence ID" value="GFS17826.1"/>
    <property type="molecule type" value="Genomic_DNA"/>
</dbReference>
<organism evidence="1 2">
    <name type="scientific">Elysia marginata</name>
    <dbReference type="NCBI Taxonomy" id="1093978"/>
    <lineage>
        <taxon>Eukaryota</taxon>
        <taxon>Metazoa</taxon>
        <taxon>Spiralia</taxon>
        <taxon>Lophotrochozoa</taxon>
        <taxon>Mollusca</taxon>
        <taxon>Gastropoda</taxon>
        <taxon>Heterobranchia</taxon>
        <taxon>Euthyneura</taxon>
        <taxon>Panpulmonata</taxon>
        <taxon>Sacoglossa</taxon>
        <taxon>Placobranchoidea</taxon>
        <taxon>Plakobranchidae</taxon>
        <taxon>Elysia</taxon>
    </lineage>
</organism>
<reference evidence="1 2" key="1">
    <citation type="journal article" date="2021" name="Elife">
        <title>Chloroplast acquisition without the gene transfer in kleptoplastic sea slugs, Plakobranchus ocellatus.</title>
        <authorList>
            <person name="Maeda T."/>
            <person name="Takahashi S."/>
            <person name="Yoshida T."/>
            <person name="Shimamura S."/>
            <person name="Takaki Y."/>
            <person name="Nagai Y."/>
            <person name="Toyoda A."/>
            <person name="Suzuki Y."/>
            <person name="Arimoto A."/>
            <person name="Ishii H."/>
            <person name="Satoh N."/>
            <person name="Nishiyama T."/>
            <person name="Hasebe M."/>
            <person name="Maruyama T."/>
            <person name="Minagawa J."/>
            <person name="Obokata J."/>
            <person name="Shigenobu S."/>
        </authorList>
    </citation>
    <scope>NUCLEOTIDE SEQUENCE [LARGE SCALE GENOMIC DNA]</scope>
</reference>
<evidence type="ECO:0000313" key="1">
    <source>
        <dbReference type="EMBL" id="GFS17826.1"/>
    </source>
</evidence>
<dbReference type="AlphaFoldDB" id="A0AAV4JB51"/>
<gene>
    <name evidence="1" type="ORF">ElyMa_003248600</name>
</gene>